<keyword evidence="2" id="KW-1185">Reference proteome</keyword>
<dbReference type="EMBL" id="JAPOHD010000026">
    <property type="protein sequence ID" value="MCY1721025.1"/>
    <property type="molecule type" value="Genomic_DNA"/>
</dbReference>
<dbReference type="SUPFAM" id="SSF53649">
    <property type="entry name" value="Alkaline phosphatase-like"/>
    <property type="match status" value="1"/>
</dbReference>
<dbReference type="Gene3D" id="3.30.1120.10">
    <property type="match status" value="1"/>
</dbReference>
<accession>A0A9X3FDJ5</accession>
<dbReference type="AlphaFoldDB" id="A0A9X3FDJ5"/>
<name>A0A9X3FDJ5_9BACT</name>
<reference evidence="1" key="1">
    <citation type="submission" date="2022-11" db="EMBL/GenBank/DDBJ databases">
        <title>Marilongibacter aestuarii gen. nov., sp. nov., isolated from tidal flat sediment.</title>
        <authorList>
            <person name="Jiayan W."/>
        </authorList>
    </citation>
    <scope>NUCLEOTIDE SEQUENCE</scope>
    <source>
        <strain evidence="1">Z1-6</strain>
    </source>
</reference>
<comment type="caution">
    <text evidence="1">The sequence shown here is derived from an EMBL/GenBank/DDBJ whole genome shotgun (WGS) entry which is preliminary data.</text>
</comment>
<dbReference type="Proteomes" id="UP001145087">
    <property type="component" value="Unassembled WGS sequence"/>
</dbReference>
<evidence type="ECO:0000313" key="2">
    <source>
        <dbReference type="Proteomes" id="UP001145087"/>
    </source>
</evidence>
<organism evidence="1 2">
    <name type="scientific">Draconibacterium aestuarii</name>
    <dbReference type="NCBI Taxonomy" id="2998507"/>
    <lineage>
        <taxon>Bacteria</taxon>
        <taxon>Pseudomonadati</taxon>
        <taxon>Bacteroidota</taxon>
        <taxon>Bacteroidia</taxon>
        <taxon>Marinilabiliales</taxon>
        <taxon>Prolixibacteraceae</taxon>
        <taxon>Draconibacterium</taxon>
    </lineage>
</organism>
<protein>
    <submittedName>
        <fullName evidence="1">DUF4976 domain-containing protein</fullName>
    </submittedName>
</protein>
<dbReference type="InterPro" id="IPR017850">
    <property type="entry name" value="Alkaline_phosphatase_core_sf"/>
</dbReference>
<sequence>MNFIQNIYLLLLVVLLITCSVEMKKSEAELFHYPIPFYQQQEGSKNGGFTGIKTERFTLITNNEGPWILYDRLIDPDQVNNLAGLDEYIFIQLDLQRQLNDLIRKNEPLWFIQNYSFYDAKYPD</sequence>
<evidence type="ECO:0000313" key="1">
    <source>
        <dbReference type="EMBL" id="MCY1721025.1"/>
    </source>
</evidence>
<proteinExistence type="predicted"/>
<gene>
    <name evidence="1" type="ORF">OU798_11775</name>
</gene>
<dbReference type="RefSeq" id="WP_343333359.1">
    <property type="nucleotide sequence ID" value="NZ_JAPOHD010000026.1"/>
</dbReference>